<comment type="similarity">
    <text evidence="4">Belongs to the zinc-containing alcohol dehydrogenase family.</text>
</comment>
<dbReference type="EMBL" id="LGCI01000005">
    <property type="protein sequence ID" value="KOY82915.1"/>
    <property type="molecule type" value="Genomic_DNA"/>
</dbReference>
<dbReference type="InterPro" id="IPR011032">
    <property type="entry name" value="GroES-like_sf"/>
</dbReference>
<dbReference type="InterPro" id="IPR050129">
    <property type="entry name" value="Zn_alcohol_dh"/>
</dbReference>
<dbReference type="SMART" id="SM00829">
    <property type="entry name" value="PKS_ER"/>
    <property type="match status" value="1"/>
</dbReference>
<evidence type="ECO:0000256" key="2">
    <source>
        <dbReference type="ARBA" id="ARBA00022833"/>
    </source>
</evidence>
<evidence type="ECO:0000313" key="7">
    <source>
        <dbReference type="Proteomes" id="UP000037977"/>
    </source>
</evidence>
<dbReference type="InterPro" id="IPR020843">
    <property type="entry name" value="ER"/>
</dbReference>
<evidence type="ECO:0000259" key="5">
    <source>
        <dbReference type="SMART" id="SM00829"/>
    </source>
</evidence>
<dbReference type="Pfam" id="PF00107">
    <property type="entry name" value="ADH_zinc_N"/>
    <property type="match status" value="1"/>
</dbReference>
<dbReference type="InterPro" id="IPR002328">
    <property type="entry name" value="ADH_Zn_CS"/>
</dbReference>
<dbReference type="AlphaFoldDB" id="A0A0N0UX16"/>
<dbReference type="STRING" id="33935.ADM90_06230"/>
<dbReference type="OrthoDB" id="9769198at2"/>
<proteinExistence type="inferred from homology"/>
<dbReference type="InterPro" id="IPR013149">
    <property type="entry name" value="ADH-like_C"/>
</dbReference>
<comment type="caution">
    <text evidence="6">The sequence shown here is derived from an EMBL/GenBank/DDBJ whole genome shotgun (WGS) entry which is preliminary data.</text>
</comment>
<name>A0A0N0UX16_9BACI</name>
<keyword evidence="3" id="KW-0560">Oxidoreductase</keyword>
<dbReference type="PANTHER" id="PTHR43401:SF2">
    <property type="entry name" value="L-THREONINE 3-DEHYDROGENASE"/>
    <property type="match status" value="1"/>
</dbReference>
<reference evidence="6 7" key="1">
    <citation type="submission" date="2015-07" db="EMBL/GenBank/DDBJ databases">
        <title>Genome sequencing project for genomic taxonomy and phylogenomics of Bacillus-like bacteria.</title>
        <authorList>
            <person name="Liu B."/>
            <person name="Wang J."/>
            <person name="Zhu Y."/>
            <person name="Liu G."/>
            <person name="Chen Q."/>
            <person name="Chen Z."/>
            <person name="Che J."/>
            <person name="Ge C."/>
            <person name="Shi H."/>
            <person name="Pan Z."/>
            <person name="Liu X."/>
        </authorList>
    </citation>
    <scope>NUCLEOTIDE SEQUENCE [LARGE SCALE GENOMIC DNA]</scope>
    <source>
        <strain evidence="6 7">DSM 54</strain>
    </source>
</reference>
<dbReference type="PATRIC" id="fig|33935.3.peg.673"/>
<dbReference type="InterPro" id="IPR036291">
    <property type="entry name" value="NAD(P)-bd_dom_sf"/>
</dbReference>
<evidence type="ECO:0000313" key="6">
    <source>
        <dbReference type="EMBL" id="KOY82915.1"/>
    </source>
</evidence>
<dbReference type="SUPFAM" id="SSF50129">
    <property type="entry name" value="GroES-like"/>
    <property type="match status" value="1"/>
</dbReference>
<evidence type="ECO:0000256" key="4">
    <source>
        <dbReference type="RuleBase" id="RU361277"/>
    </source>
</evidence>
<dbReference type="GO" id="GO:0008270">
    <property type="term" value="F:zinc ion binding"/>
    <property type="evidence" value="ECO:0007669"/>
    <property type="project" value="InterPro"/>
</dbReference>
<dbReference type="SUPFAM" id="SSF51735">
    <property type="entry name" value="NAD(P)-binding Rossmann-fold domains"/>
    <property type="match status" value="1"/>
</dbReference>
<dbReference type="PROSITE" id="PS00059">
    <property type="entry name" value="ADH_ZINC"/>
    <property type="match status" value="1"/>
</dbReference>
<evidence type="ECO:0000256" key="3">
    <source>
        <dbReference type="ARBA" id="ARBA00023002"/>
    </source>
</evidence>
<dbReference type="Proteomes" id="UP000037977">
    <property type="component" value="Unassembled WGS sequence"/>
</dbReference>
<dbReference type="InterPro" id="IPR013154">
    <property type="entry name" value="ADH-like_N"/>
</dbReference>
<feature type="domain" description="Enoyl reductase (ER)" evidence="5">
    <location>
        <begin position="7"/>
        <end position="341"/>
    </location>
</feature>
<keyword evidence="7" id="KW-1185">Reference proteome</keyword>
<sequence>MKTLAVNADNELFLKEVPIPTINAKQALVKVLACGICGTDATIIKGGFKGFETSAYPIMLGHEAIGRVEKIGEEVVSYKEGDIVLLPFTPTVQTDGTTFTSGWGAFSEFGIIDDQQAYKENESPEVSYAQQVLPSSYSIEEAPIVVTLREVYSTIQYFQINKGATVLIYGSGPVALAFIKLLQLSGVESLAVVVRNKAKEDLMHTFGVPVIINTENGTVKEQVKALYPNGVDYVLDAVGDQRILNEGITLLKDRGELLCYGVPKGNQLHLDYHEAPYNWKINFQQMPYKQEEGDCHEEILQWVEEGKLVLRDFLSDVYSFEHILQAFEDYLAGKTERKVVVIYE</sequence>
<dbReference type="PANTHER" id="PTHR43401">
    <property type="entry name" value="L-THREONINE 3-DEHYDROGENASE"/>
    <property type="match status" value="1"/>
</dbReference>
<organism evidence="6 7">
    <name type="scientific">Lysinibacillus macroides</name>
    <dbReference type="NCBI Taxonomy" id="33935"/>
    <lineage>
        <taxon>Bacteria</taxon>
        <taxon>Bacillati</taxon>
        <taxon>Bacillota</taxon>
        <taxon>Bacilli</taxon>
        <taxon>Bacillales</taxon>
        <taxon>Bacillaceae</taxon>
        <taxon>Lysinibacillus</taxon>
    </lineage>
</organism>
<dbReference type="GO" id="GO:0016491">
    <property type="term" value="F:oxidoreductase activity"/>
    <property type="evidence" value="ECO:0007669"/>
    <property type="project" value="UniProtKB-KW"/>
</dbReference>
<comment type="cofactor">
    <cofactor evidence="4">
        <name>Zn(2+)</name>
        <dbReference type="ChEBI" id="CHEBI:29105"/>
    </cofactor>
</comment>
<dbReference type="Pfam" id="PF08240">
    <property type="entry name" value="ADH_N"/>
    <property type="match status" value="1"/>
</dbReference>
<keyword evidence="1 4" id="KW-0479">Metal-binding</keyword>
<dbReference type="Gene3D" id="3.90.180.10">
    <property type="entry name" value="Medium-chain alcohol dehydrogenases, catalytic domain"/>
    <property type="match status" value="1"/>
</dbReference>
<protein>
    <submittedName>
        <fullName evidence="6">Sorbitol dehydrogenase</fullName>
    </submittedName>
</protein>
<evidence type="ECO:0000256" key="1">
    <source>
        <dbReference type="ARBA" id="ARBA00022723"/>
    </source>
</evidence>
<accession>A0A0N0UX16</accession>
<keyword evidence="2 4" id="KW-0862">Zinc</keyword>
<gene>
    <name evidence="6" type="ORF">ADM90_06230</name>
</gene>